<keyword evidence="2" id="KW-0472">Membrane</keyword>
<reference evidence="3 4" key="1">
    <citation type="journal article" date="2012" name="PLoS Pathog.">
        <title>Diverse lifestyles and strategies of plant pathogenesis encoded in the genomes of eighteen Dothideomycetes fungi.</title>
        <authorList>
            <person name="Ohm R.A."/>
            <person name="Feau N."/>
            <person name="Henrissat B."/>
            <person name="Schoch C.L."/>
            <person name="Horwitz B.A."/>
            <person name="Barry K.W."/>
            <person name="Condon B.J."/>
            <person name="Copeland A.C."/>
            <person name="Dhillon B."/>
            <person name="Glaser F."/>
            <person name="Hesse C.N."/>
            <person name="Kosti I."/>
            <person name="LaButti K."/>
            <person name="Lindquist E.A."/>
            <person name="Lucas S."/>
            <person name="Salamov A.A."/>
            <person name="Bradshaw R.E."/>
            <person name="Ciuffetti L."/>
            <person name="Hamelin R.C."/>
            <person name="Kema G.H.J."/>
            <person name="Lawrence C."/>
            <person name="Scott J.A."/>
            <person name="Spatafora J.W."/>
            <person name="Turgeon B.G."/>
            <person name="de Wit P.J.G.M."/>
            <person name="Zhong S."/>
            <person name="Goodwin S.B."/>
            <person name="Grigoriev I.V."/>
        </authorList>
    </citation>
    <scope>NUCLEOTIDE SEQUENCE [LARGE SCALE GENOMIC DNA]</scope>
    <source>
        <strain evidence="3 4">CIRAD86</strain>
    </source>
</reference>
<dbReference type="HOGENOM" id="CLU_308378_0_0_1"/>
<keyword evidence="2" id="KW-0812">Transmembrane</keyword>
<evidence type="ECO:0000313" key="3">
    <source>
        <dbReference type="EMBL" id="EME84255.1"/>
    </source>
</evidence>
<evidence type="ECO:0000256" key="2">
    <source>
        <dbReference type="SAM" id="Phobius"/>
    </source>
</evidence>
<protein>
    <submittedName>
        <fullName evidence="3">Uncharacterized protein</fullName>
    </submittedName>
</protein>
<keyword evidence="2" id="KW-1133">Transmembrane helix</keyword>
<evidence type="ECO:0000256" key="1">
    <source>
        <dbReference type="SAM" id="MobiDB-lite"/>
    </source>
</evidence>
<evidence type="ECO:0000313" key="4">
    <source>
        <dbReference type="Proteomes" id="UP000016932"/>
    </source>
</evidence>
<proteinExistence type="predicted"/>
<dbReference type="VEuPathDB" id="FungiDB:MYCFIDRAFT_207217"/>
<feature type="compositionally biased region" description="Polar residues" evidence="1">
    <location>
        <begin position="711"/>
        <end position="747"/>
    </location>
</feature>
<feature type="region of interest" description="Disordered" evidence="1">
    <location>
        <begin position="711"/>
        <end position="754"/>
    </location>
</feature>
<dbReference type="eggNOG" id="ENOG502RWXK">
    <property type="taxonomic scope" value="Eukaryota"/>
</dbReference>
<feature type="region of interest" description="Disordered" evidence="1">
    <location>
        <begin position="663"/>
        <end position="689"/>
    </location>
</feature>
<feature type="compositionally biased region" description="Polar residues" evidence="1">
    <location>
        <begin position="604"/>
        <end position="646"/>
    </location>
</feature>
<dbReference type="Proteomes" id="UP000016932">
    <property type="component" value="Unassembled WGS sequence"/>
</dbReference>
<feature type="compositionally biased region" description="Low complexity" evidence="1">
    <location>
        <begin position="568"/>
        <end position="599"/>
    </location>
</feature>
<dbReference type="AlphaFoldDB" id="M2Z365"/>
<dbReference type="OrthoDB" id="3649524at2759"/>
<gene>
    <name evidence="3" type="ORF">MYCFIDRAFT_207217</name>
</gene>
<feature type="region of interest" description="Disordered" evidence="1">
    <location>
        <begin position="1"/>
        <end position="44"/>
    </location>
</feature>
<dbReference type="KEGG" id="pfj:MYCFIDRAFT_207217"/>
<feature type="compositionally biased region" description="Polar residues" evidence="1">
    <location>
        <begin position="1"/>
        <end position="18"/>
    </location>
</feature>
<name>M2Z365_PSEFD</name>
<keyword evidence="4" id="KW-1185">Reference proteome</keyword>
<dbReference type="RefSeq" id="XP_007924879.1">
    <property type="nucleotide sequence ID" value="XM_007926688.1"/>
</dbReference>
<sequence length="957" mass="102056">MEFSTANTENRSVATYTSAPHHHSPTPKQTELPPLSTHNASPHGSCHHVAAKLAMTRFRTIKVDPGLLHWARRLHDNILTAQQPENITASTLERAKCSNSRYVPNSLVLWIHGFTIPWPPSFTQTAWDCDLSSGWWLPLKSLYAYVFVALVFSSSVILMMQLSLSLMLCFLVLFLYHPNTTSYATLISTESTGTQSKPSTLVRSLVGTASPLTSSNGFYSTASAAHFHGMSPGVFPPGINVPQSVQKAQQCWSQIMTWTSSSLEWYSATVANRAWPLVTTTTLATANSTVTTTIYPTNVSTYTLCDGSARVDLDPVTSTITSFTTMGVFTHTSLATPTFEPQPCEPSQRDCYIWYHNSNASTINEDALLNLCGNPVHGNEPCVFAIKDAVELLYFPVTTVDGDLCAGNGSTIQATPTISGQPNTVSALGRIFTSGKVYLSMASLFATEDGYPDLTVGTPLSNFILTLESSEVSTQRSGTGVNTQINYADMNWPVPASAWACQGRCAKYDFDDSVPRPSWCNTIYQHLNPLIDIPSKITDLDPAWKTCTLEPKYMAGFWFDPPITLQEQQTAAQPTLPTAKTTTSTSAAAASTPKNPAAAITSALPHSSATPSTESNLNSDGNGQTTLTSASHHSQSRPNEGVSTSLAPKITKIVTSTFSFKFDPSSAPAQPAVSDPGAGPLDPTDPVTSEIANAPAFSILTEALSTFTNPILTSPGASHPEGSQSFSHDPNQSLESSRHSNAQPKATQTHHETQTSFAAGAVLTLSSTTITALQSSDYFIIGSNTLRSGDVATISGHAISINSGAIVVDQTTAHLTALTSAAVTGPSPTVIQAGEVLLTPIATTSNVISFAGTEITRSGTTYSYGSDGLEIMAGRTRTTMETVGSEANKTRASLPVVVFSTSSTTSTSESRYDWPTETAISTTAASQAISSTWTNSSSSLWILAVLWAWIENLISFG</sequence>
<accession>M2Z365</accession>
<dbReference type="GeneID" id="19336567"/>
<organism evidence="3 4">
    <name type="scientific">Pseudocercospora fijiensis (strain CIRAD86)</name>
    <name type="common">Black leaf streak disease fungus</name>
    <name type="synonym">Mycosphaerella fijiensis</name>
    <dbReference type="NCBI Taxonomy" id="383855"/>
    <lineage>
        <taxon>Eukaryota</taxon>
        <taxon>Fungi</taxon>
        <taxon>Dikarya</taxon>
        <taxon>Ascomycota</taxon>
        <taxon>Pezizomycotina</taxon>
        <taxon>Dothideomycetes</taxon>
        <taxon>Dothideomycetidae</taxon>
        <taxon>Mycosphaerellales</taxon>
        <taxon>Mycosphaerellaceae</taxon>
        <taxon>Pseudocercospora</taxon>
    </lineage>
</organism>
<feature type="region of interest" description="Disordered" evidence="1">
    <location>
        <begin position="568"/>
        <end position="648"/>
    </location>
</feature>
<feature type="transmembrane region" description="Helical" evidence="2">
    <location>
        <begin position="142"/>
        <end position="175"/>
    </location>
</feature>
<dbReference type="EMBL" id="KB446557">
    <property type="protein sequence ID" value="EME84255.1"/>
    <property type="molecule type" value="Genomic_DNA"/>
</dbReference>